<evidence type="ECO:0000313" key="2">
    <source>
        <dbReference type="Proteomes" id="UP000651050"/>
    </source>
</evidence>
<dbReference type="RefSeq" id="WP_196988139.1">
    <property type="nucleotide sequence ID" value="NZ_JADWYS010000001.1"/>
</dbReference>
<dbReference type="Proteomes" id="UP000651050">
    <property type="component" value="Unassembled WGS sequence"/>
</dbReference>
<evidence type="ECO:0000313" key="1">
    <source>
        <dbReference type="EMBL" id="MBG9390398.1"/>
    </source>
</evidence>
<comment type="caution">
    <text evidence="1">The sequence shown here is derived from an EMBL/GenBank/DDBJ whole genome shotgun (WGS) entry which is preliminary data.</text>
</comment>
<proteinExistence type="predicted"/>
<gene>
    <name evidence="1" type="ORF">I5803_20375</name>
</gene>
<dbReference type="PROSITE" id="PS51257">
    <property type="entry name" value="PROKAR_LIPOPROTEIN"/>
    <property type="match status" value="1"/>
</dbReference>
<organism evidence="1 2">
    <name type="scientific">Caenimonas aquaedulcis</name>
    <dbReference type="NCBI Taxonomy" id="2793270"/>
    <lineage>
        <taxon>Bacteria</taxon>
        <taxon>Pseudomonadati</taxon>
        <taxon>Pseudomonadota</taxon>
        <taxon>Betaproteobacteria</taxon>
        <taxon>Burkholderiales</taxon>
        <taxon>Comamonadaceae</taxon>
        <taxon>Caenimonas</taxon>
    </lineage>
</organism>
<name>A0A931H8Q0_9BURK</name>
<accession>A0A931H8Q0</accession>
<keyword evidence="2" id="KW-1185">Reference proteome</keyword>
<dbReference type="EMBL" id="JADWYS010000001">
    <property type="protein sequence ID" value="MBG9390398.1"/>
    <property type="molecule type" value="Genomic_DNA"/>
</dbReference>
<sequence length="674" mass="68431">MLRDSFSRVLCVAAIFLASCGGGDAPDSPVPPKPLAAAPAGQLLTPTQLMDWAEQHYTAYFPGHETDRTSFPYTYRAYSNGNYLAVTNTGEIWVQGPGLTNNTPYDVGPMSGYQCTVLPATCGGSVSGTAAVGGPLAGRTVTLKDALNHTATTSTSAAGTFTFSTDGLTGPFLLQASTASGTTLYSVTAGAGVQTANLTPLTDLVVRSWYAVQGIPVDTAFANPVAAPPPAGVQVKATAQAVLSLMQLALTVGGAGVSGPLDLITMPFTANHAGLDGVLDMTRVSYAAGSATVTVNAPGGVQTTTVTYDTAQSSMTANTSVHSESNTSSSTVASVIPASAGRLAAWNAIEASLSSFAAVINAKGASLTTADLLPYLDAALMNDGLNRTQFATGIVSSFMDGQGVTLEMKRVASLDLATGRAQAVVTVTQIQGGEQEQQDNDFDFVQGASGWLWGGNGRIAEVDIYAEARLNLGANAQGSGPSVSAGVQPVQGTVSAVSVTTSAGSISMSRGATGIDEGGVLLDSFFGGTGTLPAASVPPAGTPFTVTMSRPDGSTVTLVVPLNALTTEIVPLTGPSGSALSDAHLGGSLALSWQLPQTYAVARVRLAALVYTGTQSGPSTFRCEVNSPVLGTSSTQGVLNMPTTCNGQAIKSVTVNLNITGVNGERSITMYSFQ</sequence>
<protein>
    <submittedName>
        <fullName evidence="1">Uncharacterized protein</fullName>
    </submittedName>
</protein>
<reference evidence="1" key="1">
    <citation type="submission" date="2020-11" db="EMBL/GenBank/DDBJ databases">
        <title>Bacterial whole genome sequence for Caenimonas sp. DR4.4.</title>
        <authorList>
            <person name="Le V."/>
            <person name="Ko S.-R."/>
            <person name="Ahn C.-Y."/>
            <person name="Oh H.-M."/>
        </authorList>
    </citation>
    <scope>NUCLEOTIDE SEQUENCE</scope>
    <source>
        <strain evidence="1">DR4.4</strain>
    </source>
</reference>
<dbReference type="AlphaFoldDB" id="A0A931H8Q0"/>